<dbReference type="PANTHER" id="PTHR46503">
    <property type="entry name" value="INTER-ALPHA-TRYPSIN INHIBITOR HEAVY CHAIN-LIKE PROTEIN"/>
    <property type="match status" value="1"/>
</dbReference>
<evidence type="ECO:0000313" key="2">
    <source>
        <dbReference type="EMBL" id="TYH01963.1"/>
    </source>
</evidence>
<evidence type="ECO:0000259" key="1">
    <source>
        <dbReference type="PROSITE" id="PS50234"/>
    </source>
</evidence>
<protein>
    <recommendedName>
        <fullName evidence="1">VWFA domain-containing protein</fullName>
    </recommendedName>
</protein>
<dbReference type="InterPro" id="IPR002035">
    <property type="entry name" value="VWF_A"/>
</dbReference>
<organism evidence="2 3">
    <name type="scientific">Gossypium darwinii</name>
    <name type="common">Darwin's cotton</name>
    <name type="synonym">Gossypium barbadense var. darwinii</name>
    <dbReference type="NCBI Taxonomy" id="34276"/>
    <lineage>
        <taxon>Eukaryota</taxon>
        <taxon>Viridiplantae</taxon>
        <taxon>Streptophyta</taxon>
        <taxon>Embryophyta</taxon>
        <taxon>Tracheophyta</taxon>
        <taxon>Spermatophyta</taxon>
        <taxon>Magnoliopsida</taxon>
        <taxon>eudicotyledons</taxon>
        <taxon>Gunneridae</taxon>
        <taxon>Pentapetalae</taxon>
        <taxon>rosids</taxon>
        <taxon>malvids</taxon>
        <taxon>Malvales</taxon>
        <taxon>Malvaceae</taxon>
        <taxon>Malvoideae</taxon>
        <taxon>Gossypium</taxon>
    </lineage>
</organism>
<reference evidence="2 3" key="1">
    <citation type="submission" date="2019-06" db="EMBL/GenBank/DDBJ databases">
        <title>WGS assembly of Gossypium darwinii.</title>
        <authorList>
            <person name="Chen Z.J."/>
            <person name="Sreedasyam A."/>
            <person name="Ando A."/>
            <person name="Song Q."/>
            <person name="De L."/>
            <person name="Hulse-Kemp A."/>
            <person name="Ding M."/>
            <person name="Ye W."/>
            <person name="Kirkbride R."/>
            <person name="Jenkins J."/>
            <person name="Plott C."/>
            <person name="Lovell J."/>
            <person name="Lin Y.-M."/>
            <person name="Vaughn R."/>
            <person name="Liu B."/>
            <person name="Li W."/>
            <person name="Simpson S."/>
            <person name="Scheffler B."/>
            <person name="Saski C."/>
            <person name="Grover C."/>
            <person name="Hu G."/>
            <person name="Conover J."/>
            <person name="Carlson J."/>
            <person name="Shu S."/>
            <person name="Boston L."/>
            <person name="Williams M."/>
            <person name="Peterson D."/>
            <person name="Mcgee K."/>
            <person name="Jones D."/>
            <person name="Wendel J."/>
            <person name="Stelly D."/>
            <person name="Grimwood J."/>
            <person name="Schmutz J."/>
        </authorList>
    </citation>
    <scope>NUCLEOTIDE SEQUENCE [LARGE SCALE GENOMIC DNA]</scope>
    <source>
        <strain evidence="2">1808015.09</strain>
    </source>
</reference>
<name>A0A5D2F9J1_GOSDA</name>
<dbReference type="Proteomes" id="UP000323506">
    <property type="component" value="Chromosome A09"/>
</dbReference>
<dbReference type="PROSITE" id="PS50234">
    <property type="entry name" value="VWFA"/>
    <property type="match status" value="1"/>
</dbReference>
<dbReference type="SMART" id="SM00327">
    <property type="entry name" value="VWA"/>
    <property type="match status" value="1"/>
</dbReference>
<dbReference type="InterPro" id="IPR036465">
    <property type="entry name" value="vWFA_dom_sf"/>
</dbReference>
<dbReference type="Pfam" id="PF13768">
    <property type="entry name" value="VWA_3"/>
    <property type="match status" value="1"/>
</dbReference>
<gene>
    <name evidence="2" type="ORF">ES288_A09G101500v1</name>
</gene>
<dbReference type="PANTHER" id="PTHR46503:SF9">
    <property type="entry name" value="INTER ALPHA-TRYPSIN INHIBITOR, HEAVY CHAIN-LIKE PROTEIN"/>
    <property type="match status" value="1"/>
</dbReference>
<evidence type="ECO:0000313" key="3">
    <source>
        <dbReference type="Proteomes" id="UP000323506"/>
    </source>
</evidence>
<sequence length="627" mass="69876">MTEKSVIADEFSSSVSCGLMLSKRIYYGKGASPTPALMSRSLSSTESCYLPTAVMAYAVVSEPSVVDNPDVPSYQPYVHGRCEPPALIPLHMHEVSMEVDCWMDTAFVTASGAWRVHCIMAGRRCDCRVAVPMGEQGSILGVEVDISETEKSSYNSKWVTLADSKDMEKVAKSGDGFFLTPHIYTFRIPQVEGGSYVSIKVRWSQKLPYKDSQFCLTVPFSFPTYVIPVGKKIPKREKIQLNVNSGSGTELMIQCSSHPLKELSREVRKLSFVYEAEVPAWSTSDLDFAYTVTSSDLFGGVLLQSPALRDFDEREMFCLYLFPGNKQIRRVFRREVVFVVDISQSMQGLPIENVKNALLASLSKLNPQDSFNIIAFNSESHLFSPKMVLATHGSILKATQWLSSNILTTDGGTNIMQPLKQAMKLLSDTSESIPLVFLITDGSVEDEREICNVVKGCLTSGGSVSPRIFTFGIGLYCNHYLLQMLAQIGRGHYDCTYNADNIELRMERLFTTASSVVLADITMNIPENLDSLELFPSRIPDLSLGSPSIMSGRYKGDFPDTLKVKGRLADMSTFIMDLKVQNAKDMSFDRILTRRQIDILTCHAWLSESKELEDKYPCLTFLSVAWV</sequence>
<dbReference type="EMBL" id="CM017696">
    <property type="protein sequence ID" value="TYH01963.1"/>
    <property type="molecule type" value="Genomic_DNA"/>
</dbReference>
<dbReference type="AlphaFoldDB" id="A0A5D2F9J1"/>
<proteinExistence type="predicted"/>
<keyword evidence="3" id="KW-1185">Reference proteome</keyword>
<accession>A0A5D2F9J1</accession>
<feature type="domain" description="VWFA" evidence="1">
    <location>
        <begin position="335"/>
        <end position="513"/>
    </location>
</feature>
<dbReference type="Gene3D" id="3.40.50.410">
    <property type="entry name" value="von Willebrand factor, type A domain"/>
    <property type="match status" value="1"/>
</dbReference>
<dbReference type="SUPFAM" id="SSF53300">
    <property type="entry name" value="vWA-like"/>
    <property type="match status" value="1"/>
</dbReference>